<feature type="transmembrane region" description="Helical" evidence="12">
    <location>
        <begin position="180"/>
        <end position="202"/>
    </location>
</feature>
<keyword evidence="7 12" id="KW-0472">Membrane</keyword>
<dbReference type="Pfam" id="PF00060">
    <property type="entry name" value="Lig_chan"/>
    <property type="match status" value="1"/>
</dbReference>
<keyword evidence="6" id="KW-0406">Ion transport</keyword>
<dbReference type="InterPro" id="IPR015683">
    <property type="entry name" value="Ionotropic_Glu_rcpt"/>
</dbReference>
<comment type="subcellular location">
    <subcellularLocation>
        <location evidence="1">Membrane</location>
        <topology evidence="1">Multi-pass membrane protein</topology>
    </subcellularLocation>
</comment>
<protein>
    <submittedName>
        <fullName evidence="15">Uncharacterized protein</fullName>
    </submittedName>
</protein>
<keyword evidence="5" id="KW-0175">Coiled coil</keyword>
<evidence type="ECO:0000256" key="11">
    <source>
        <dbReference type="ARBA" id="ARBA00023303"/>
    </source>
</evidence>
<dbReference type="OrthoDB" id="5958147at2759"/>
<dbReference type="Proteomes" id="UP000594262">
    <property type="component" value="Unplaced"/>
</dbReference>
<evidence type="ECO:0000256" key="9">
    <source>
        <dbReference type="ARBA" id="ARBA00023180"/>
    </source>
</evidence>
<accession>A0A7M6DRX7</accession>
<dbReference type="Pfam" id="PF10613">
    <property type="entry name" value="Lig_chan-Glu_bd"/>
    <property type="match status" value="1"/>
</dbReference>
<organism evidence="15 16">
    <name type="scientific">Clytia hemisphaerica</name>
    <dbReference type="NCBI Taxonomy" id="252671"/>
    <lineage>
        <taxon>Eukaryota</taxon>
        <taxon>Metazoa</taxon>
        <taxon>Cnidaria</taxon>
        <taxon>Hydrozoa</taxon>
        <taxon>Hydroidolina</taxon>
        <taxon>Leptothecata</taxon>
        <taxon>Obeliida</taxon>
        <taxon>Clytiidae</taxon>
        <taxon>Clytia</taxon>
    </lineage>
</organism>
<evidence type="ECO:0000259" key="14">
    <source>
        <dbReference type="Pfam" id="PF10613"/>
    </source>
</evidence>
<keyword evidence="10" id="KW-1071">Ligand-gated ion channel</keyword>
<evidence type="ECO:0000256" key="10">
    <source>
        <dbReference type="ARBA" id="ARBA00023286"/>
    </source>
</evidence>
<evidence type="ECO:0000313" key="16">
    <source>
        <dbReference type="Proteomes" id="UP000594262"/>
    </source>
</evidence>
<evidence type="ECO:0000256" key="1">
    <source>
        <dbReference type="ARBA" id="ARBA00004141"/>
    </source>
</evidence>
<dbReference type="InterPro" id="IPR001320">
    <property type="entry name" value="Iontro_rcpt_C"/>
</dbReference>
<evidence type="ECO:0000256" key="4">
    <source>
        <dbReference type="ARBA" id="ARBA00022989"/>
    </source>
</evidence>
<evidence type="ECO:0000259" key="13">
    <source>
        <dbReference type="Pfam" id="PF00060"/>
    </source>
</evidence>
<proteinExistence type="predicted"/>
<dbReference type="SUPFAM" id="SSF53850">
    <property type="entry name" value="Periplasmic binding protein-like II"/>
    <property type="match status" value="1"/>
</dbReference>
<dbReference type="Gene3D" id="1.10.287.70">
    <property type="match status" value="1"/>
</dbReference>
<keyword evidence="2" id="KW-0813">Transport</keyword>
<evidence type="ECO:0000256" key="12">
    <source>
        <dbReference type="SAM" id="Phobius"/>
    </source>
</evidence>
<evidence type="ECO:0000256" key="6">
    <source>
        <dbReference type="ARBA" id="ARBA00023065"/>
    </source>
</evidence>
<dbReference type="InterPro" id="IPR019594">
    <property type="entry name" value="Glu/Gly-bd"/>
</dbReference>
<dbReference type="Gene3D" id="3.40.190.10">
    <property type="entry name" value="Periplasmic binding protein-like II"/>
    <property type="match status" value="1"/>
</dbReference>
<evidence type="ECO:0000256" key="5">
    <source>
        <dbReference type="ARBA" id="ARBA00023054"/>
    </source>
</evidence>
<dbReference type="GO" id="GO:0015276">
    <property type="term" value="F:ligand-gated monoatomic ion channel activity"/>
    <property type="evidence" value="ECO:0007669"/>
    <property type="project" value="InterPro"/>
</dbReference>
<keyword evidence="16" id="KW-1185">Reference proteome</keyword>
<feature type="domain" description="Ionotropic glutamate receptor L-glutamate and glycine-binding" evidence="14">
    <location>
        <begin position="81"/>
        <end position="162"/>
    </location>
</feature>
<dbReference type="GO" id="GO:0005886">
    <property type="term" value="C:plasma membrane"/>
    <property type="evidence" value="ECO:0007669"/>
    <property type="project" value="UniProtKB-ARBA"/>
</dbReference>
<evidence type="ECO:0000256" key="3">
    <source>
        <dbReference type="ARBA" id="ARBA00022692"/>
    </source>
</evidence>
<dbReference type="GO" id="GO:0043226">
    <property type="term" value="C:organelle"/>
    <property type="evidence" value="ECO:0007669"/>
    <property type="project" value="UniProtKB-ARBA"/>
</dbReference>
<keyword evidence="11" id="KW-0407">Ion channel</keyword>
<evidence type="ECO:0000313" key="15">
    <source>
        <dbReference type="EnsemblMetazoa" id="CLYHEMP026313.1"/>
    </source>
</evidence>
<keyword evidence="8" id="KW-0675">Receptor</keyword>
<feature type="domain" description="Ionotropic glutamate receptor C-terminal" evidence="13">
    <location>
        <begin position="184"/>
        <end position="287"/>
    </location>
</feature>
<dbReference type="FunFam" id="3.40.190.10:FF:000078">
    <property type="entry name" value="glutamate receptor ionotropic, NMDA 3B"/>
    <property type="match status" value="1"/>
</dbReference>
<name>A0A7M6DRX7_9CNID</name>
<dbReference type="EnsemblMetazoa" id="CLYHEMT026313.1">
    <property type="protein sequence ID" value="CLYHEMP026313.1"/>
    <property type="gene ID" value="CLYHEMG026313"/>
</dbReference>
<evidence type="ECO:0000256" key="2">
    <source>
        <dbReference type="ARBA" id="ARBA00022448"/>
    </source>
</evidence>
<keyword evidence="3 12" id="KW-0812">Transmembrane</keyword>
<evidence type="ECO:0000256" key="7">
    <source>
        <dbReference type="ARBA" id="ARBA00023136"/>
    </source>
</evidence>
<dbReference type="PANTHER" id="PTHR18966">
    <property type="entry name" value="IONOTROPIC GLUTAMATE RECEPTOR"/>
    <property type="match status" value="1"/>
</dbReference>
<reference evidence="15" key="1">
    <citation type="submission" date="2021-01" db="UniProtKB">
        <authorList>
            <consortium name="EnsemblMetazoa"/>
        </authorList>
    </citation>
    <scope>IDENTIFICATION</scope>
</reference>
<evidence type="ECO:0000256" key="8">
    <source>
        <dbReference type="ARBA" id="ARBA00023170"/>
    </source>
</evidence>
<keyword evidence="4 12" id="KW-1133">Transmembrane helix</keyword>
<sequence>DDSGSLQTDPVYTIEPPKWRKTKKSSDVKHFLRFATIFYHPLVFPLLHIPNEAGSCEVGMPCRFPKKIPGLSGVRWIPACCSGLILDILQNVIKDMNVVFDLYVVEDQTFGGFHNGSWTGIVQDVYTGKADVGVHAMTQLHQRLDYVDYTEPILGSWLGIVRRREKPSLPVINWIFLTKLHVNLIIAILVVFVINFVFALVCENTMAKYLRLKRFHTRDMFSYISGLLFQRDLGAKLPEFWSSRLPCICYAIAMTIIMSTYTANLTATNIVYDDSDDFQGLSDPKLTNPSSEFKITVMGQTAYELWARTKPLLYEHMKDAMVPNDYV</sequence>
<dbReference type="AlphaFoldDB" id="A0A7M6DRX7"/>
<keyword evidence="9" id="KW-0325">Glycoprotein</keyword>